<keyword evidence="3" id="KW-1185">Reference proteome</keyword>
<dbReference type="Proteomes" id="UP001066276">
    <property type="component" value="Chromosome 7"/>
</dbReference>
<feature type="region of interest" description="Disordered" evidence="1">
    <location>
        <begin position="36"/>
        <end position="61"/>
    </location>
</feature>
<protein>
    <submittedName>
        <fullName evidence="2">Uncharacterized protein</fullName>
    </submittedName>
</protein>
<evidence type="ECO:0000313" key="2">
    <source>
        <dbReference type="EMBL" id="KAJ1129445.1"/>
    </source>
</evidence>
<dbReference type="AlphaFoldDB" id="A0AAV7PR31"/>
<reference evidence="2" key="1">
    <citation type="journal article" date="2022" name="bioRxiv">
        <title>Sequencing and chromosome-scale assembly of the giantPleurodeles waltlgenome.</title>
        <authorList>
            <person name="Brown T."/>
            <person name="Elewa A."/>
            <person name="Iarovenko S."/>
            <person name="Subramanian E."/>
            <person name="Araus A.J."/>
            <person name="Petzold A."/>
            <person name="Susuki M."/>
            <person name="Suzuki K.-i.T."/>
            <person name="Hayashi T."/>
            <person name="Toyoda A."/>
            <person name="Oliveira C."/>
            <person name="Osipova E."/>
            <person name="Leigh N.D."/>
            <person name="Simon A."/>
            <person name="Yun M.H."/>
        </authorList>
    </citation>
    <scope>NUCLEOTIDE SEQUENCE</scope>
    <source>
        <strain evidence="2">20211129_DDA</strain>
        <tissue evidence="2">Liver</tissue>
    </source>
</reference>
<proteinExistence type="predicted"/>
<dbReference type="EMBL" id="JANPWB010000011">
    <property type="protein sequence ID" value="KAJ1129445.1"/>
    <property type="molecule type" value="Genomic_DNA"/>
</dbReference>
<organism evidence="2 3">
    <name type="scientific">Pleurodeles waltl</name>
    <name type="common">Iberian ribbed newt</name>
    <dbReference type="NCBI Taxonomy" id="8319"/>
    <lineage>
        <taxon>Eukaryota</taxon>
        <taxon>Metazoa</taxon>
        <taxon>Chordata</taxon>
        <taxon>Craniata</taxon>
        <taxon>Vertebrata</taxon>
        <taxon>Euteleostomi</taxon>
        <taxon>Amphibia</taxon>
        <taxon>Batrachia</taxon>
        <taxon>Caudata</taxon>
        <taxon>Salamandroidea</taxon>
        <taxon>Salamandridae</taxon>
        <taxon>Pleurodelinae</taxon>
        <taxon>Pleurodeles</taxon>
    </lineage>
</organism>
<name>A0AAV7PR31_PLEWA</name>
<accession>A0AAV7PR31</accession>
<gene>
    <name evidence="2" type="ORF">NDU88_007815</name>
</gene>
<sequence length="103" mass="11337">MARVRRHKASTVAAFELPLVRRIPGNCTWPVCGSVPEESGSAQRSVPHRRKDAGAAFSADARSRATGLPDTGYSMMRCFCRHCSKRKIALASPVHTKQGRHHL</sequence>
<evidence type="ECO:0000256" key="1">
    <source>
        <dbReference type="SAM" id="MobiDB-lite"/>
    </source>
</evidence>
<evidence type="ECO:0000313" key="3">
    <source>
        <dbReference type="Proteomes" id="UP001066276"/>
    </source>
</evidence>
<comment type="caution">
    <text evidence="2">The sequence shown here is derived from an EMBL/GenBank/DDBJ whole genome shotgun (WGS) entry which is preliminary data.</text>
</comment>